<dbReference type="Gene3D" id="2.60.120.200">
    <property type="match status" value="1"/>
</dbReference>
<comment type="caution">
    <text evidence="1">The sequence shown here is derived from an EMBL/GenBank/DDBJ whole genome shotgun (WGS) entry which is preliminary data.</text>
</comment>
<dbReference type="Proteomes" id="UP000215509">
    <property type="component" value="Unassembled WGS sequence"/>
</dbReference>
<dbReference type="EMBL" id="NMQW01000052">
    <property type="protein sequence ID" value="OXM83057.1"/>
    <property type="molecule type" value="Genomic_DNA"/>
</dbReference>
<accession>A0A229UHZ5</accession>
<organism evidence="1 2">
    <name type="scientific">Paenibacillus rigui</name>
    <dbReference type="NCBI Taxonomy" id="554312"/>
    <lineage>
        <taxon>Bacteria</taxon>
        <taxon>Bacillati</taxon>
        <taxon>Bacillota</taxon>
        <taxon>Bacilli</taxon>
        <taxon>Bacillales</taxon>
        <taxon>Paenibacillaceae</taxon>
        <taxon>Paenibacillus</taxon>
    </lineage>
</organism>
<evidence type="ECO:0008006" key="3">
    <source>
        <dbReference type="Google" id="ProtNLM"/>
    </source>
</evidence>
<name>A0A229UHZ5_9BACL</name>
<evidence type="ECO:0000313" key="1">
    <source>
        <dbReference type="EMBL" id="OXM83057.1"/>
    </source>
</evidence>
<keyword evidence="2" id="KW-1185">Reference proteome</keyword>
<dbReference type="SUPFAM" id="SSF53756">
    <property type="entry name" value="UDP-Glycosyltransferase/glycogen phosphorylase"/>
    <property type="match status" value="1"/>
</dbReference>
<evidence type="ECO:0000313" key="2">
    <source>
        <dbReference type="Proteomes" id="UP000215509"/>
    </source>
</evidence>
<dbReference type="InterPro" id="IPR043148">
    <property type="entry name" value="TagF_C"/>
</dbReference>
<dbReference type="SUPFAM" id="SSF49899">
    <property type="entry name" value="Concanavalin A-like lectins/glucanases"/>
    <property type="match status" value="1"/>
</dbReference>
<dbReference type="OrthoDB" id="2582440at2"/>
<gene>
    <name evidence="1" type="ORF">CF651_27990</name>
</gene>
<protein>
    <recommendedName>
        <fullName evidence="3">LamG-like jellyroll fold domain-containing protein</fullName>
    </recommendedName>
</protein>
<dbReference type="Pfam" id="PF13385">
    <property type="entry name" value="Laminin_G_3"/>
    <property type="match status" value="1"/>
</dbReference>
<dbReference type="InterPro" id="IPR013320">
    <property type="entry name" value="ConA-like_dom_sf"/>
</dbReference>
<dbReference type="Gene3D" id="3.40.50.12580">
    <property type="match status" value="1"/>
</dbReference>
<sequence>MLGGGYLYFSGQDNVVVKPLFLHVINHFTYEFWVKPGTTQSLPVESTTGISRSEELRFVIAPGFGETENQAGLGVSIGTNGISIHEHTDHYLPATLVFPAHIYDWTHVAIVYSNNTPYLYLNGVLRKVGLKSPKSMVYASGVFGSLKPYGSFIGSVDDIRIWSTVRTREQILSTMYVDLTGKESGLIGCWTFDEHTPSVALDRTDNQHHGQINGAELQFFFPAAGNTWTEKYPRFITDHLDYLQRYCTNDTNRHFMKKLITNTRNKGYIDDVLMLFNVYRKDYHLFFYPVAEELVRRGYSVTILIPQEGLLDEYEGSLPPQVKFVTLEEVVSNFPVFPVAQQYFEDHLKQALIQWFHDENMPAELQHSLLEYYLRYSNEKMMMLALLHLVKPKCVYGLHFISNPGCLDAIQVINEHNKVVKILMQHGFLFGDAVDVHDFKGADIVILWGEYHRTILDNKSDKKNTVVLGNPKLERVKEIASGQQHNSSTATQMNKILYISSDSPRLSTKSQENLELFIESTHILDGLDIVYKIHPVEAKEDYNEYFQNGSIAPHQLSDRNVYELIQGSDIIVGDNSTAVFEAATMGKPVIQIHLQHQDPAHILFTRAASIQELRNTIQRLQMDPSYVNQILFEQQQWSVQMFSQLDGTAQRVAEFIINTIK</sequence>
<proteinExistence type="predicted"/>
<dbReference type="RefSeq" id="WP_094018154.1">
    <property type="nucleotide sequence ID" value="NZ_NMQW01000052.1"/>
</dbReference>
<dbReference type="AlphaFoldDB" id="A0A229UHZ5"/>
<reference evidence="1 2" key="1">
    <citation type="submission" date="2017-07" db="EMBL/GenBank/DDBJ databases">
        <title>Genome sequencing and assembly of Paenibacillus rigui.</title>
        <authorList>
            <person name="Mayilraj S."/>
        </authorList>
    </citation>
    <scope>NUCLEOTIDE SEQUENCE [LARGE SCALE GENOMIC DNA]</scope>
    <source>
        <strain evidence="1 2">JCM 16352</strain>
    </source>
</reference>